<evidence type="ECO:0008006" key="4">
    <source>
        <dbReference type="Google" id="ProtNLM"/>
    </source>
</evidence>
<name>A0A1C6R7M4_9ACTN</name>
<reference evidence="2 3" key="1">
    <citation type="submission" date="2016-06" db="EMBL/GenBank/DDBJ databases">
        <authorList>
            <person name="Kjaerup R.B."/>
            <person name="Dalgaard T.S."/>
            <person name="Juul-Madsen H.R."/>
        </authorList>
    </citation>
    <scope>NUCLEOTIDE SEQUENCE [LARGE SCALE GENOMIC DNA]</scope>
    <source>
        <strain evidence="2 3">DSM 43818</strain>
    </source>
</reference>
<sequence length="129" mass="13457">MIRKNIGTARVLPAALLSAVTVVATLGIAAGPASAASASCTAPYFYGGWYRTCTTGSIPANSSGHFIDVRVGPACQGSPWKVWDTVTGVTVASGKDDASRRISGLYGRSYKAKLTDACWRDKISIDNNA</sequence>
<dbReference type="Proteomes" id="UP000199699">
    <property type="component" value="Unassembled WGS sequence"/>
</dbReference>
<feature type="signal peptide" evidence="1">
    <location>
        <begin position="1"/>
        <end position="35"/>
    </location>
</feature>
<accession>A0A1C6R7M4</accession>
<evidence type="ECO:0000313" key="3">
    <source>
        <dbReference type="Proteomes" id="UP000199699"/>
    </source>
</evidence>
<keyword evidence="1" id="KW-0732">Signal</keyword>
<proteinExistence type="predicted"/>
<evidence type="ECO:0000256" key="1">
    <source>
        <dbReference type="SAM" id="SignalP"/>
    </source>
</evidence>
<dbReference type="AlphaFoldDB" id="A0A1C6R7M4"/>
<dbReference type="EMBL" id="FMHT01000002">
    <property type="protein sequence ID" value="SCL13025.1"/>
    <property type="molecule type" value="Genomic_DNA"/>
</dbReference>
<protein>
    <recommendedName>
        <fullName evidence="4">Peptidase inhibitor family I36</fullName>
    </recommendedName>
</protein>
<gene>
    <name evidence="2" type="ORF">GA0070616_0103</name>
</gene>
<evidence type="ECO:0000313" key="2">
    <source>
        <dbReference type="EMBL" id="SCL13025.1"/>
    </source>
</evidence>
<feature type="chain" id="PRO_5008744644" description="Peptidase inhibitor family I36" evidence="1">
    <location>
        <begin position="36"/>
        <end position="129"/>
    </location>
</feature>
<organism evidence="2 3">
    <name type="scientific">Micromonospora nigra</name>
    <dbReference type="NCBI Taxonomy" id="145857"/>
    <lineage>
        <taxon>Bacteria</taxon>
        <taxon>Bacillati</taxon>
        <taxon>Actinomycetota</taxon>
        <taxon>Actinomycetes</taxon>
        <taxon>Micromonosporales</taxon>
        <taxon>Micromonosporaceae</taxon>
        <taxon>Micromonospora</taxon>
    </lineage>
</organism>
<dbReference type="OrthoDB" id="3542565at2"/>
<dbReference type="RefSeq" id="WP_091074731.1">
    <property type="nucleotide sequence ID" value="NZ_FMHT01000002.1"/>
</dbReference>
<keyword evidence="3" id="KW-1185">Reference proteome</keyword>